<keyword evidence="3" id="KW-1185">Reference proteome</keyword>
<dbReference type="PANTHER" id="PTHR39162">
    <property type="entry name" value="GLL3345 PROTEIN"/>
    <property type="match status" value="1"/>
</dbReference>
<dbReference type="EMBL" id="JAGSOJ010000007">
    <property type="protein sequence ID" value="MCM1992765.1"/>
    <property type="molecule type" value="Genomic_DNA"/>
</dbReference>
<protein>
    <submittedName>
        <fullName evidence="2">GerW family sporulation protein</fullName>
    </submittedName>
</protein>
<evidence type="ECO:0000313" key="2">
    <source>
        <dbReference type="EMBL" id="MCM1992765.1"/>
    </source>
</evidence>
<gene>
    <name evidence="2" type="primary">ytfJ</name>
    <name evidence="2" type="ORF">KDK92_23860</name>
</gene>
<accession>A0A9J6PD88</accession>
<organism evidence="2 3">
    <name type="scientific">Oceanirhabdus seepicola</name>
    <dbReference type="NCBI Taxonomy" id="2828781"/>
    <lineage>
        <taxon>Bacteria</taxon>
        <taxon>Bacillati</taxon>
        <taxon>Bacillota</taxon>
        <taxon>Clostridia</taxon>
        <taxon>Eubacteriales</taxon>
        <taxon>Clostridiaceae</taxon>
        <taxon>Oceanirhabdus</taxon>
    </lineage>
</organism>
<proteinExistence type="predicted"/>
<dbReference type="RefSeq" id="WP_250861933.1">
    <property type="nucleotide sequence ID" value="NZ_JAGSOJ010000007.1"/>
</dbReference>
<dbReference type="Pfam" id="PF09579">
    <property type="entry name" value="Spore_YtfJ"/>
    <property type="match status" value="1"/>
</dbReference>
<dbReference type="NCBIfam" id="TIGR02874">
    <property type="entry name" value="spore_ytfJ"/>
    <property type="match status" value="1"/>
</dbReference>
<dbReference type="PIRSF" id="PIRSF021377">
    <property type="entry name" value="YtfJ"/>
    <property type="match status" value="1"/>
</dbReference>
<sequence>MDHPIDTLMKHTMEELKNMVDVNTIVGTPVTSPDGTVIVPISKVSFAFLSGGSEFGNKAKNKVSSNTGTLETSSCCADFPFGGGSGAGVTLKPVAFLVVKDTTVRLLNMESQGSYDKVLESIPDMFNFVKDLIKKDSDENDIKEDKGSKKEAKRTKKIHDKTIHDEKSDYVETDTN</sequence>
<dbReference type="AlphaFoldDB" id="A0A9J6PD88"/>
<dbReference type="InterPro" id="IPR014229">
    <property type="entry name" value="Spore_YtfJ"/>
</dbReference>
<feature type="region of interest" description="Disordered" evidence="1">
    <location>
        <begin position="139"/>
        <end position="176"/>
    </location>
</feature>
<evidence type="ECO:0000313" key="3">
    <source>
        <dbReference type="Proteomes" id="UP001056429"/>
    </source>
</evidence>
<dbReference type="PANTHER" id="PTHR39162:SF1">
    <property type="entry name" value="SPORULATION PROTEIN YTFJ"/>
    <property type="match status" value="1"/>
</dbReference>
<evidence type="ECO:0000256" key="1">
    <source>
        <dbReference type="SAM" id="MobiDB-lite"/>
    </source>
</evidence>
<reference evidence="2" key="2">
    <citation type="submission" date="2021-04" db="EMBL/GenBank/DDBJ databases">
        <authorList>
            <person name="Dong X."/>
        </authorList>
    </citation>
    <scope>NUCLEOTIDE SEQUENCE</scope>
    <source>
        <strain evidence="2">ZWT</strain>
    </source>
</reference>
<reference evidence="2" key="1">
    <citation type="journal article" date="2021" name="mSystems">
        <title>Bacteria and Archaea Synergistically Convert Glycine Betaine to Biogenic Methane in the Formosa Cold Seep of the South China Sea.</title>
        <authorList>
            <person name="Li L."/>
            <person name="Zhang W."/>
            <person name="Zhang S."/>
            <person name="Song L."/>
            <person name="Sun Q."/>
            <person name="Zhang H."/>
            <person name="Xiang H."/>
            <person name="Dong X."/>
        </authorList>
    </citation>
    <scope>NUCLEOTIDE SEQUENCE</scope>
    <source>
        <strain evidence="2">ZWT</strain>
    </source>
</reference>
<comment type="caution">
    <text evidence="2">The sequence shown here is derived from an EMBL/GenBank/DDBJ whole genome shotgun (WGS) entry which is preliminary data.</text>
</comment>
<feature type="compositionally biased region" description="Basic and acidic residues" evidence="1">
    <location>
        <begin position="160"/>
        <end position="170"/>
    </location>
</feature>
<name>A0A9J6PD88_9CLOT</name>
<dbReference type="Proteomes" id="UP001056429">
    <property type="component" value="Unassembled WGS sequence"/>
</dbReference>